<dbReference type="GO" id="GO:0046076">
    <property type="term" value="P:dTTP catabolic process"/>
    <property type="evidence" value="ECO:0007669"/>
    <property type="project" value="TreeGrafter"/>
</dbReference>
<evidence type="ECO:0000256" key="1">
    <source>
        <dbReference type="SAM" id="MobiDB-lite"/>
    </source>
</evidence>
<dbReference type="GO" id="GO:0046047">
    <property type="term" value="P:TTP catabolic process"/>
    <property type="evidence" value="ECO:0007669"/>
    <property type="project" value="TreeGrafter"/>
</dbReference>
<dbReference type="AlphaFoldDB" id="A0A382LRM0"/>
<dbReference type="PANTHER" id="PTHR30522">
    <property type="entry name" value="NUCLEOSIDE TRIPHOSPHATE PYROPHOSPHOHYDROLASE"/>
    <property type="match status" value="1"/>
</dbReference>
<feature type="non-terminal residue" evidence="4">
    <location>
        <position position="1"/>
    </location>
</feature>
<feature type="region of interest" description="Disordered" evidence="1">
    <location>
        <begin position="328"/>
        <end position="351"/>
    </location>
</feature>
<evidence type="ECO:0000313" key="4">
    <source>
        <dbReference type="EMBL" id="SVC39206.1"/>
    </source>
</evidence>
<dbReference type="InterPro" id="IPR004518">
    <property type="entry name" value="MazG-like_dom"/>
</dbReference>
<dbReference type="PANTHER" id="PTHR30522:SF0">
    <property type="entry name" value="NUCLEOSIDE TRIPHOSPHATE PYROPHOSPHOHYDROLASE"/>
    <property type="match status" value="1"/>
</dbReference>
<feature type="domain" description="NTP pyrophosphohydrolase MazG-like" evidence="3">
    <location>
        <begin position="254"/>
        <end position="333"/>
    </location>
</feature>
<proteinExistence type="predicted"/>
<dbReference type="SUPFAM" id="SSF53790">
    <property type="entry name" value="Tetrapyrrole methylase"/>
    <property type="match status" value="1"/>
</dbReference>
<gene>
    <name evidence="4" type="ORF">METZ01_LOCUS292060</name>
</gene>
<dbReference type="SUPFAM" id="SSF101386">
    <property type="entry name" value="all-alpha NTP pyrophosphatases"/>
    <property type="match status" value="1"/>
</dbReference>
<dbReference type="Gene3D" id="3.40.1010.10">
    <property type="entry name" value="Cobalt-precorrin-4 Transmethylase, Domain 1"/>
    <property type="match status" value="1"/>
</dbReference>
<dbReference type="InterPro" id="IPR035996">
    <property type="entry name" value="4pyrrol_Methylase_sf"/>
</dbReference>
<feature type="domain" description="Tetrapyrrole methylase" evidence="2">
    <location>
        <begin position="13"/>
        <end position="204"/>
    </location>
</feature>
<dbReference type="InterPro" id="IPR000878">
    <property type="entry name" value="4pyrrol_Mease"/>
</dbReference>
<dbReference type="Pfam" id="PF03819">
    <property type="entry name" value="MazG"/>
    <property type="match status" value="1"/>
</dbReference>
<dbReference type="GO" id="GO:0046081">
    <property type="term" value="P:dUTP catabolic process"/>
    <property type="evidence" value="ECO:0007669"/>
    <property type="project" value="TreeGrafter"/>
</dbReference>
<dbReference type="GO" id="GO:0046061">
    <property type="term" value="P:dATP catabolic process"/>
    <property type="evidence" value="ECO:0007669"/>
    <property type="project" value="TreeGrafter"/>
</dbReference>
<accession>A0A382LRM0</accession>
<feature type="non-terminal residue" evidence="4">
    <location>
        <position position="378"/>
    </location>
</feature>
<dbReference type="GO" id="GO:0046052">
    <property type="term" value="P:UTP catabolic process"/>
    <property type="evidence" value="ECO:0007669"/>
    <property type="project" value="TreeGrafter"/>
</dbReference>
<dbReference type="InterPro" id="IPR048015">
    <property type="entry name" value="NTP-PPase_MazG-like_N"/>
</dbReference>
<name>A0A382LRM0_9ZZZZ</name>
<dbReference type="CDD" id="cd11528">
    <property type="entry name" value="NTP-PPase_MazG_Nterm"/>
    <property type="match status" value="1"/>
</dbReference>
<dbReference type="CDD" id="cd11723">
    <property type="entry name" value="YabN_N_like"/>
    <property type="match status" value="1"/>
</dbReference>
<evidence type="ECO:0000259" key="3">
    <source>
        <dbReference type="Pfam" id="PF03819"/>
    </source>
</evidence>
<dbReference type="GO" id="GO:0008168">
    <property type="term" value="F:methyltransferase activity"/>
    <property type="evidence" value="ECO:0007669"/>
    <property type="project" value="InterPro"/>
</dbReference>
<dbReference type="InterPro" id="IPR035013">
    <property type="entry name" value="YabN_N"/>
</dbReference>
<dbReference type="Pfam" id="PF00590">
    <property type="entry name" value="TP_methylase"/>
    <property type="match status" value="1"/>
</dbReference>
<organism evidence="4">
    <name type="scientific">marine metagenome</name>
    <dbReference type="NCBI Taxonomy" id="408172"/>
    <lineage>
        <taxon>unclassified sequences</taxon>
        <taxon>metagenomes</taxon>
        <taxon>ecological metagenomes</taxon>
    </lineage>
</organism>
<dbReference type="EMBL" id="UINC01088725">
    <property type="protein sequence ID" value="SVC39206.1"/>
    <property type="molecule type" value="Genomic_DNA"/>
</dbReference>
<evidence type="ECO:0008006" key="5">
    <source>
        <dbReference type="Google" id="ProtNLM"/>
    </source>
</evidence>
<dbReference type="GO" id="GO:0006203">
    <property type="term" value="P:dGTP catabolic process"/>
    <property type="evidence" value="ECO:0007669"/>
    <property type="project" value="TreeGrafter"/>
</dbReference>
<dbReference type="Gene3D" id="1.10.287.1080">
    <property type="entry name" value="MazG-like"/>
    <property type="match status" value="1"/>
</dbReference>
<dbReference type="InterPro" id="IPR014777">
    <property type="entry name" value="4pyrrole_Mease_sub1"/>
</dbReference>
<sequence>VTSDVSSTVDRPRVTVVGLGPAGPDLCTAATLGAIADHPHRLVRTIRHPAVTVLGDHVVALDHHYESADSFTEVYAGMVDEVVIAAEAHARVLYAVPGSPMVAERTVELLLADDRVEVSLVPALSFVDLAWVRLGVDPLADGVRIVDAHRFSVEASGERGPLLVAQVDTPAVLSDVVVSVEDPPDEPVTVLQRLGTDDERILSVAWDDLPAVIDPDHLTSLFVPQLAAPIAVEMQRFVELVATLRYKCPWDAEQTHTTLRPHLLEEAHELLEALDGYDETTGEGSKALEEELGDLLFQVVFHARIAADDGRFDLADVARGIHDKLRHRHPHVFPPAPDGDRAPDLEQIGGSDDVLANWDRIKQAEKGRESVLDGIPST</sequence>
<protein>
    <recommendedName>
        <fullName evidence="5">NTP pyrophosphohydrolase MazG putative catalytic core domain-containing protein</fullName>
    </recommendedName>
</protein>
<evidence type="ECO:0000259" key="2">
    <source>
        <dbReference type="Pfam" id="PF00590"/>
    </source>
</evidence>
<dbReference type="GO" id="GO:0047429">
    <property type="term" value="F:nucleoside triphosphate diphosphatase activity"/>
    <property type="evidence" value="ECO:0007669"/>
    <property type="project" value="TreeGrafter"/>
</dbReference>
<dbReference type="InterPro" id="IPR011551">
    <property type="entry name" value="NTP_PyrPHydrolase_MazG"/>
</dbReference>
<reference evidence="4" key="1">
    <citation type="submission" date="2018-05" db="EMBL/GenBank/DDBJ databases">
        <authorList>
            <person name="Lanie J.A."/>
            <person name="Ng W.-L."/>
            <person name="Kazmierczak K.M."/>
            <person name="Andrzejewski T.M."/>
            <person name="Davidsen T.M."/>
            <person name="Wayne K.J."/>
            <person name="Tettelin H."/>
            <person name="Glass J.I."/>
            <person name="Rusch D."/>
            <person name="Podicherti R."/>
            <person name="Tsui H.-C.T."/>
            <person name="Winkler M.E."/>
        </authorList>
    </citation>
    <scope>NUCLEOTIDE SEQUENCE</scope>
</reference>